<reference evidence="2 5" key="1">
    <citation type="journal article" date="2023" name="Nucleic Acids Res.">
        <title>The hologenome of Daphnia magna reveals possible DNA methylation and microbiome-mediated evolution of the host genome.</title>
        <authorList>
            <person name="Chaturvedi A."/>
            <person name="Li X."/>
            <person name="Dhandapani V."/>
            <person name="Marshall H."/>
            <person name="Kissane S."/>
            <person name="Cuenca-Cambronero M."/>
            <person name="Asole G."/>
            <person name="Calvet F."/>
            <person name="Ruiz-Romero M."/>
            <person name="Marangio P."/>
            <person name="Guigo R."/>
            <person name="Rago D."/>
            <person name="Mirbahai L."/>
            <person name="Eastwood N."/>
            <person name="Colbourne J.K."/>
            <person name="Zhou J."/>
            <person name="Mallon E."/>
            <person name="Orsini L."/>
        </authorList>
    </citation>
    <scope>NUCLEOTIDE SEQUENCE [LARGE SCALE GENOMIC DNA]</scope>
    <source>
        <strain evidence="2">LRV0_1</strain>
    </source>
</reference>
<accession>A0ABQ9YZM3</accession>
<sequence length="62" mass="6967">MNLHLDPWNRKKAIVELLLDSMLGSELCESSFVHGITVLLTLLQVHRDPQLLSSEPEVLISS</sequence>
<dbReference type="EMBL" id="JAOYFB010000036">
    <property type="protein sequence ID" value="KAK4021661.1"/>
    <property type="molecule type" value="Genomic_DNA"/>
</dbReference>
<protein>
    <submittedName>
        <fullName evidence="2">Uncharacterized protein</fullName>
    </submittedName>
</protein>
<dbReference type="Proteomes" id="UP001234178">
    <property type="component" value="Unassembled WGS sequence"/>
</dbReference>
<organism evidence="2 5">
    <name type="scientific">Daphnia magna</name>
    <dbReference type="NCBI Taxonomy" id="35525"/>
    <lineage>
        <taxon>Eukaryota</taxon>
        <taxon>Metazoa</taxon>
        <taxon>Ecdysozoa</taxon>
        <taxon>Arthropoda</taxon>
        <taxon>Crustacea</taxon>
        <taxon>Branchiopoda</taxon>
        <taxon>Diplostraca</taxon>
        <taxon>Cladocera</taxon>
        <taxon>Anomopoda</taxon>
        <taxon>Daphniidae</taxon>
        <taxon>Daphnia</taxon>
    </lineage>
</organism>
<evidence type="ECO:0000313" key="1">
    <source>
        <dbReference type="EMBL" id="KAK4006099.1"/>
    </source>
</evidence>
<gene>
    <name evidence="4" type="ORF">OUZ56_003571</name>
    <name evidence="1" type="ORF">OUZ56_011254</name>
    <name evidence="2" type="ORF">OUZ56_011257</name>
    <name evidence="3" type="ORF">OUZ56_012761</name>
</gene>
<evidence type="ECO:0000313" key="2">
    <source>
        <dbReference type="EMBL" id="KAK4006102.1"/>
    </source>
</evidence>
<dbReference type="EMBL" id="JAOYFB010000002">
    <property type="protein sequence ID" value="KAK4007606.1"/>
    <property type="molecule type" value="Genomic_DNA"/>
</dbReference>
<evidence type="ECO:0000313" key="4">
    <source>
        <dbReference type="EMBL" id="KAK4021661.1"/>
    </source>
</evidence>
<proteinExistence type="predicted"/>
<name>A0ABQ9YZM3_9CRUS</name>
<dbReference type="EMBL" id="JAOYFB010000002">
    <property type="protein sequence ID" value="KAK4006099.1"/>
    <property type="molecule type" value="Genomic_DNA"/>
</dbReference>
<dbReference type="EMBL" id="JAOYFB010000002">
    <property type="protein sequence ID" value="KAK4006102.1"/>
    <property type="molecule type" value="Genomic_DNA"/>
</dbReference>
<comment type="caution">
    <text evidence="2">The sequence shown here is derived from an EMBL/GenBank/DDBJ whole genome shotgun (WGS) entry which is preliminary data.</text>
</comment>
<keyword evidence="5" id="KW-1185">Reference proteome</keyword>
<evidence type="ECO:0000313" key="5">
    <source>
        <dbReference type="Proteomes" id="UP001234178"/>
    </source>
</evidence>
<evidence type="ECO:0000313" key="3">
    <source>
        <dbReference type="EMBL" id="KAK4007606.1"/>
    </source>
</evidence>